<dbReference type="Gene3D" id="1.10.1200.10">
    <property type="entry name" value="ACP-like"/>
    <property type="match status" value="2"/>
</dbReference>
<dbReference type="FunFam" id="1.10.1200.10:FF:000016">
    <property type="entry name" value="Non-ribosomal peptide synthase"/>
    <property type="match status" value="1"/>
</dbReference>
<dbReference type="STRING" id="349521.HCH_02959"/>
<dbReference type="GO" id="GO:0003824">
    <property type="term" value="F:catalytic activity"/>
    <property type="evidence" value="ECO:0007669"/>
    <property type="project" value="InterPro"/>
</dbReference>
<dbReference type="CDD" id="cd19531">
    <property type="entry name" value="LCL_NRPS-like"/>
    <property type="match status" value="3"/>
</dbReference>
<evidence type="ECO:0000256" key="5">
    <source>
        <dbReference type="SAM" id="MobiDB-lite"/>
    </source>
</evidence>
<dbReference type="InterPro" id="IPR020806">
    <property type="entry name" value="PKS_PP-bd"/>
</dbReference>
<dbReference type="SMART" id="SM00823">
    <property type="entry name" value="PKS_PP"/>
    <property type="match status" value="2"/>
</dbReference>
<sequence length="2624" mass="291561">MTEASTAVQIYQFPLSFAQERLWFLHEFEGDNVAYNISAALQLEGPLDHAALQRALDTLIARHEILRTLFVSDGGLPTQRVLPSLHIAIERVWFADSDLEARKARAQAYFVEKNRRPFDLTQGPLLRATLVELDSSRSHSLSWLNLCIHHIIADAWSVGVIVRELAALYRAALRHRPCELPPPALQYADFAVWQRERLQGDLLQQELDFWRQQLQGAPALVNLPLDCPRTQQPSPDADCVRIDLPARLAHQARHFAGASGASLYMVLLAAFNVLIGRLSGQQDVVVGSLIANRNQADVEALVGFFVNTLPLRCDLSDDPNFRDLVRRVKHTALSAYNHQDLPFERMVEALQPDRDLSFPPLIQLLFVLQNAPMDAFELEGVQVTPLRLPQPGQIRFDLEVYGEEDADGFHLDFWFRSQLLHKDSVQRMARQYLTLLEAALNQPQRPVMGLSMLDREQHQELSRGLFLEAQPYPDTLCIHQLFERRAELHPELTAVMRNGQTLSYGELNRRANRLAHLLIARGITLEDRIGICLDRSLDMAVALLAVFKAGASYAPLDPAYPTERIAYMLEDSGARLTLTQQAASGRLPAGVVTLMLDDLETLTADCEDSNPQRPVAADNLAYVIYTSGSTGLPKGVAIEHRSVGALIHWAQTQYHLEELEEVLATTSICFDLSVFEIFVTLCSGGRVHLADNMTALAERAGDLDAYSKVSLINTVPSAIQALLRANAVPPQVRTVNLAGEPLKQELVEQLYALPHIRHVYDLYGPSEDTTYSTCALRRPGGKANIGRPISNTLIHIIDENLQLVPRGVAGELLIGGRGLARGYLGKPELTAQRFIANPFSGDLSERLYRTGDLVRVNSDDQLEYLGRIDQQVKVRGFRIELGEIESCINGLRDNGKKLVKDCVVSVIKDDSLGPYLAAYVVSALGRSIDADDLKRRLARRLPGYMIPEAIIALDAIPLTANGKTDRKALPIPQRSARETEYVAPSNGFEQAVVDVWGEVLQQDVIGVRDNFFQLGGHSLLATQIIARLNQRFGAGLTVRNLFECPNVAELAALVRERNAAKMETPAEKAGRRAPTGGARSASLAPAQMRLWFLSKIDGGSSAYNLHMTVRINGELHADRLREAFACASARHEILRTTFHEDEALGADGAPYQRIHPELSCEFLQASVESHPADRREAEAERLAVEAAQTPFDLSRGPLLRVLLVRLAPRRHVMLLAMHHIISDGWSIGVLFNEVKAFYQAINPETLALDAAATHNLPPLSLQYADYAAEQILRLERPEAQRQLEYWRTQLEDAPPLLELPHDRPRPAQADFAGDTLPFHIDSGLTAALRRFADASGASLFMVSCAAFAALMKVYSRQRDIVIGAPVANRTRPELEPLIGFFVNTLALRIRSKENFTFNELLKEVKTVSLDAYEHQDPPFNKVVESLELDRALNHNPLFQVMFVLQNAPTVTRETPELEITPFPIRQQRAAFDLLFSLTESQGQMHGEAVYNRTLFDRASIGRMLEVYLSLLELCVNRPDEPVLGLPLAAPAEIPAQPAQGATPLPALIQDQCERTPDLEALSWRPQAAALTEWSRLNSHVSYGEFARLANQAADWLREQGVGAGDVIGLWLPRSPELFVLKYAALKMGVAYTPIDPEFPLTRVRQMVESAAPRLLVAANAQHGWHDAPCAIAPLPQLWAHLSRRRAEPPPLPDQDCIAYILYTSGSTGVPKGVAMPQRALSNLVAWHRQHPRLSAPARTLQFAAVGFDVCFQEFAATLACGGSLVLCPPSLRQDPRALMAFIREQGVERLFLPFVALQQLAETMAENQPERSPVASDKLCDVVTAGEQLQITAPVRRFFRERPHCRLHNHYGPTEAHVVSALQLEDQPDRWPVLPGIGAPLCGVQLHIFNQLGQPAPAGAPGELYIGGVCLAQGYVGRDDLTSERFITTTIMSSHGEISQRLYRTGDLARRTAQGEFLYLGRIDEQVKIRGFRVEPGEVEAVLNSHDDVKAAAVVARDDGAGMRLLAYIEPRHSAGFDVADLRAWLRKRLPDYMAPARILTLEKMPVTVSGKINRRALPAPDALNDVPELLAEPRSALERSLHDMWSELLGLPHIDIHANFFELGGHSLLVTRLLNRIRARLGVDASVRDVFENPSIAGLAERLAALAPANADDGERLCAQIRPAAPPLSFAQERLWFLHQLEGAAAGYNMPIAMELNGPLDARALHDSFRDIIARHEILRTRFHMAGDAPVQEIHSDTAPDWRFFDLSALPEPEKVAEVSELARQEANYAFDLESDRLLRIRLVKLQEQRHVLLATMHHIIFDGWSNGVFVRELQAFYHSRRTGSAADLPPMQLQYADFACWQRRLLTPQRVQQHLDYWRQELQDAPEAIRLPRRPHSEAAGLCALAVQDLPASTLSALQEFNRQQGSSLYMTMLAAFAALLQRLSGQSDIVVGTTVANRNRQELESLIGFFVNSLPIRLRLDASASFLDLLAQARDKTLQAQAHQELPFDLLVRSLQSPRVAGRQPIFQVVFDFQNGDAPAAAAPPRAVFLDGLEVSYLPGQRGSAKYDLVLSVSAQPEQVRIVFEYDRERFTAEEIAALQEHYQHLLDAAAQRPGDSLLSLAGADGRPATGEADAAEEFDF</sequence>
<dbReference type="GO" id="GO:0044550">
    <property type="term" value="P:secondary metabolite biosynthetic process"/>
    <property type="evidence" value="ECO:0007669"/>
    <property type="project" value="UniProtKB-ARBA"/>
</dbReference>
<keyword evidence="8" id="KW-1185">Reference proteome</keyword>
<gene>
    <name evidence="7" type="ordered locus">HCH_02959</name>
</gene>
<dbReference type="PROSITE" id="PS50075">
    <property type="entry name" value="CARRIER"/>
    <property type="match status" value="2"/>
</dbReference>
<evidence type="ECO:0000313" key="7">
    <source>
        <dbReference type="EMBL" id="ABC29730.1"/>
    </source>
</evidence>
<dbReference type="RefSeq" id="WP_011396799.1">
    <property type="nucleotide sequence ID" value="NC_007645.1"/>
</dbReference>
<dbReference type="FunFam" id="1.10.1200.10:FF:000005">
    <property type="entry name" value="Nonribosomal peptide synthetase 1"/>
    <property type="match status" value="1"/>
</dbReference>
<evidence type="ECO:0000313" key="8">
    <source>
        <dbReference type="Proteomes" id="UP000000238"/>
    </source>
</evidence>
<keyword evidence="3" id="KW-0596">Phosphopantetheine</keyword>
<dbReference type="NCBIfam" id="NF003417">
    <property type="entry name" value="PRK04813.1"/>
    <property type="match status" value="2"/>
</dbReference>
<dbReference type="PANTHER" id="PTHR45527">
    <property type="entry name" value="NONRIBOSOMAL PEPTIDE SYNTHETASE"/>
    <property type="match status" value="1"/>
</dbReference>
<dbReference type="FunFam" id="3.30.300.30:FF:000010">
    <property type="entry name" value="Enterobactin synthetase component F"/>
    <property type="match status" value="1"/>
</dbReference>
<accession>Q2SHZ4</accession>
<evidence type="ECO:0000256" key="4">
    <source>
        <dbReference type="ARBA" id="ARBA00022553"/>
    </source>
</evidence>
<dbReference type="SUPFAM" id="SSF52777">
    <property type="entry name" value="CoA-dependent acyltransferases"/>
    <property type="match status" value="6"/>
</dbReference>
<dbReference type="Pfam" id="PF00668">
    <property type="entry name" value="Condensation"/>
    <property type="match status" value="3"/>
</dbReference>
<dbReference type="InterPro" id="IPR006162">
    <property type="entry name" value="Ppantetheine_attach_site"/>
</dbReference>
<evidence type="ECO:0000259" key="6">
    <source>
        <dbReference type="PROSITE" id="PS50075"/>
    </source>
</evidence>
<dbReference type="FunFam" id="3.40.50.12780:FF:000012">
    <property type="entry name" value="Non-ribosomal peptide synthetase"/>
    <property type="match status" value="1"/>
</dbReference>
<feature type="domain" description="Carrier" evidence="6">
    <location>
        <begin position="2073"/>
        <end position="2148"/>
    </location>
</feature>
<dbReference type="FunFam" id="3.40.50.980:FF:000001">
    <property type="entry name" value="Non-ribosomal peptide synthetase"/>
    <property type="match status" value="1"/>
</dbReference>
<keyword evidence="4" id="KW-0597">Phosphoprotein</keyword>
<dbReference type="PANTHER" id="PTHR45527:SF1">
    <property type="entry name" value="FATTY ACID SYNTHASE"/>
    <property type="match status" value="1"/>
</dbReference>
<name>Q2SHZ4_HAHCH</name>
<dbReference type="HOGENOM" id="CLU_000022_11_0_6"/>
<dbReference type="PROSITE" id="PS00455">
    <property type="entry name" value="AMP_BINDING"/>
    <property type="match status" value="2"/>
</dbReference>
<dbReference type="NCBIfam" id="TIGR01733">
    <property type="entry name" value="AA-adenyl-dom"/>
    <property type="match status" value="2"/>
</dbReference>
<proteinExistence type="inferred from homology"/>
<dbReference type="FunFam" id="3.30.559.30:FF:000001">
    <property type="entry name" value="Non-ribosomal peptide synthetase"/>
    <property type="match status" value="1"/>
</dbReference>
<dbReference type="Gene3D" id="2.30.38.10">
    <property type="entry name" value="Luciferase, Domain 3"/>
    <property type="match status" value="2"/>
</dbReference>
<dbReference type="InterPro" id="IPR020845">
    <property type="entry name" value="AMP-binding_CS"/>
</dbReference>
<dbReference type="EMBL" id="CP000155">
    <property type="protein sequence ID" value="ABC29730.1"/>
    <property type="molecule type" value="Genomic_DNA"/>
</dbReference>
<feature type="domain" description="Carrier" evidence="6">
    <location>
        <begin position="983"/>
        <end position="1058"/>
    </location>
</feature>
<dbReference type="Gene3D" id="3.40.50.980">
    <property type="match status" value="4"/>
</dbReference>
<dbReference type="KEGG" id="hch:HCH_02959"/>
<dbReference type="Pfam" id="PF00550">
    <property type="entry name" value="PP-binding"/>
    <property type="match status" value="2"/>
</dbReference>
<dbReference type="GO" id="GO:0043041">
    <property type="term" value="P:amino acid activation for nonribosomal peptide biosynthetic process"/>
    <property type="evidence" value="ECO:0007669"/>
    <property type="project" value="TreeGrafter"/>
</dbReference>
<reference evidence="7 8" key="1">
    <citation type="journal article" date="2005" name="Nucleic Acids Res.">
        <title>Genomic blueprint of Hahella chejuensis, a marine microbe producing an algicidal agent.</title>
        <authorList>
            <person name="Jeong H."/>
            <person name="Yim J.H."/>
            <person name="Lee C."/>
            <person name="Choi S.-H."/>
            <person name="Park Y.K."/>
            <person name="Yoon S.H."/>
            <person name="Hur C.-G."/>
            <person name="Kang H.-Y."/>
            <person name="Kim D."/>
            <person name="Lee H.H."/>
            <person name="Park K.H."/>
            <person name="Park S.-H."/>
            <person name="Park H.-S."/>
            <person name="Lee H.K."/>
            <person name="Oh T.K."/>
            <person name="Kim J.F."/>
        </authorList>
    </citation>
    <scope>NUCLEOTIDE SEQUENCE [LARGE SCALE GENOMIC DNA]</scope>
    <source>
        <strain evidence="7 8">KCTC 2396</strain>
    </source>
</reference>
<evidence type="ECO:0000256" key="3">
    <source>
        <dbReference type="ARBA" id="ARBA00022450"/>
    </source>
</evidence>
<dbReference type="PROSITE" id="PS00012">
    <property type="entry name" value="PHOSPHOPANTETHEINE"/>
    <property type="match status" value="2"/>
</dbReference>
<organism evidence="7 8">
    <name type="scientific">Hahella chejuensis (strain KCTC 2396)</name>
    <dbReference type="NCBI Taxonomy" id="349521"/>
    <lineage>
        <taxon>Bacteria</taxon>
        <taxon>Pseudomonadati</taxon>
        <taxon>Pseudomonadota</taxon>
        <taxon>Gammaproteobacteria</taxon>
        <taxon>Oceanospirillales</taxon>
        <taxon>Hahellaceae</taxon>
        <taxon>Hahella</taxon>
    </lineage>
</organism>
<dbReference type="InterPro" id="IPR045851">
    <property type="entry name" value="AMP-bd_C_sf"/>
</dbReference>
<dbReference type="GO" id="GO:0072330">
    <property type="term" value="P:monocarboxylic acid biosynthetic process"/>
    <property type="evidence" value="ECO:0007669"/>
    <property type="project" value="UniProtKB-ARBA"/>
</dbReference>
<dbReference type="InterPro" id="IPR025110">
    <property type="entry name" value="AMP-bd_C"/>
</dbReference>
<dbReference type="FunFam" id="3.30.559.10:FF:000012">
    <property type="entry name" value="Non-ribosomal peptide synthetase"/>
    <property type="match status" value="1"/>
</dbReference>
<dbReference type="Gene3D" id="3.30.300.30">
    <property type="match status" value="2"/>
</dbReference>
<dbReference type="SUPFAM" id="SSF47336">
    <property type="entry name" value="ACP-like"/>
    <property type="match status" value="2"/>
</dbReference>
<evidence type="ECO:0000256" key="1">
    <source>
        <dbReference type="ARBA" id="ARBA00001957"/>
    </source>
</evidence>
<dbReference type="InterPro" id="IPR036736">
    <property type="entry name" value="ACP-like_sf"/>
</dbReference>
<dbReference type="InterPro" id="IPR009081">
    <property type="entry name" value="PP-bd_ACP"/>
</dbReference>
<protein>
    <submittedName>
        <fullName evidence="7">Non-ribosomal peptide synthetase modules and related protein</fullName>
    </submittedName>
</protein>
<dbReference type="eggNOG" id="COG1020">
    <property type="taxonomic scope" value="Bacteria"/>
</dbReference>
<dbReference type="SUPFAM" id="SSF56801">
    <property type="entry name" value="Acetyl-CoA synthetase-like"/>
    <property type="match status" value="2"/>
</dbReference>
<dbReference type="InterPro" id="IPR000873">
    <property type="entry name" value="AMP-dep_synth/lig_dom"/>
</dbReference>
<dbReference type="Proteomes" id="UP000000238">
    <property type="component" value="Chromosome"/>
</dbReference>
<dbReference type="OrthoDB" id="9757559at2"/>
<dbReference type="Pfam" id="PF00501">
    <property type="entry name" value="AMP-binding"/>
    <property type="match status" value="2"/>
</dbReference>
<dbReference type="InterPro" id="IPR010071">
    <property type="entry name" value="AA_adenyl_dom"/>
</dbReference>
<feature type="region of interest" description="Disordered" evidence="5">
    <location>
        <begin position="2603"/>
        <end position="2624"/>
    </location>
</feature>
<dbReference type="GO" id="GO:0005829">
    <property type="term" value="C:cytosol"/>
    <property type="evidence" value="ECO:0007669"/>
    <property type="project" value="TreeGrafter"/>
</dbReference>
<comment type="similarity">
    <text evidence="2">Belongs to the ATP-dependent AMP-binding enzyme family.</text>
</comment>
<dbReference type="InterPro" id="IPR023213">
    <property type="entry name" value="CAT-like_dom_sf"/>
</dbReference>
<evidence type="ECO:0000256" key="2">
    <source>
        <dbReference type="ARBA" id="ARBA00006432"/>
    </source>
</evidence>
<dbReference type="Gene3D" id="3.30.559.30">
    <property type="entry name" value="Nonribosomal peptide synthetase, condensation domain"/>
    <property type="match status" value="3"/>
</dbReference>
<dbReference type="Pfam" id="PF13193">
    <property type="entry name" value="AMP-binding_C"/>
    <property type="match status" value="2"/>
</dbReference>
<comment type="cofactor">
    <cofactor evidence="1">
        <name>pantetheine 4'-phosphate</name>
        <dbReference type="ChEBI" id="CHEBI:47942"/>
    </cofactor>
</comment>
<dbReference type="InterPro" id="IPR001242">
    <property type="entry name" value="Condensation_dom"/>
</dbReference>
<dbReference type="Gene3D" id="3.30.559.10">
    <property type="entry name" value="Chloramphenicol acetyltransferase-like domain"/>
    <property type="match status" value="3"/>
</dbReference>
<dbReference type="GO" id="GO:0031177">
    <property type="term" value="F:phosphopantetheine binding"/>
    <property type="evidence" value="ECO:0007669"/>
    <property type="project" value="InterPro"/>
</dbReference>